<dbReference type="AlphaFoldDB" id="A0A2L1GMM3"/>
<feature type="region of interest" description="Disordered" evidence="2">
    <location>
        <begin position="86"/>
        <end position="113"/>
    </location>
</feature>
<gene>
    <name evidence="3" type="ORF">CAY53_05140</name>
</gene>
<dbReference type="Proteomes" id="UP000239867">
    <property type="component" value="Chromosome"/>
</dbReference>
<feature type="region of interest" description="Disordered" evidence="2">
    <location>
        <begin position="32"/>
        <end position="52"/>
    </location>
</feature>
<evidence type="ECO:0000256" key="1">
    <source>
        <dbReference type="SAM" id="Coils"/>
    </source>
</evidence>
<keyword evidence="4" id="KW-1185">Reference proteome</keyword>
<feature type="compositionally biased region" description="Low complexity" evidence="2">
    <location>
        <begin position="216"/>
        <end position="226"/>
    </location>
</feature>
<feature type="region of interest" description="Disordered" evidence="2">
    <location>
        <begin position="209"/>
        <end position="258"/>
    </location>
</feature>
<sequence>MDKKGTLIVAAVVLILYFAVAIRIQTGGREETDVQPCPALASQSEPAPSAATALPEEETATALSGEETATAAKEAAAEVQIEVVQEAPRESAPAAEEEQVVTQPALGNSAEEQADRSGAIAINIGERAASPADTLAARDRELAEAQRVIAVRNQQLMRMHERIAELEQEVQALKTTKGELLDIMSHRGLDQREAAHRMPPRRGCRCGMGAAPPAPEQEQVPAAAVPSDEKRTVPANRLKLIDPFSAEQNIQQSPEGSR</sequence>
<evidence type="ECO:0000313" key="4">
    <source>
        <dbReference type="Proteomes" id="UP000239867"/>
    </source>
</evidence>
<evidence type="ECO:0000256" key="2">
    <source>
        <dbReference type="SAM" id="MobiDB-lite"/>
    </source>
</evidence>
<protein>
    <submittedName>
        <fullName evidence="3">Uncharacterized protein</fullName>
    </submittedName>
</protein>
<dbReference type="EMBL" id="CP021255">
    <property type="protein sequence ID" value="AVD70941.1"/>
    <property type="molecule type" value="Genomic_DNA"/>
</dbReference>
<feature type="compositionally biased region" description="Polar residues" evidence="2">
    <location>
        <begin position="246"/>
        <end position="258"/>
    </location>
</feature>
<dbReference type="KEGG" id="deo:CAY53_05140"/>
<evidence type="ECO:0000313" key="3">
    <source>
        <dbReference type="EMBL" id="AVD70941.1"/>
    </source>
</evidence>
<proteinExistence type="predicted"/>
<accession>A0A2L1GMM3</accession>
<keyword evidence="1" id="KW-0175">Coiled coil</keyword>
<organism evidence="3 4">
    <name type="scientific">Desulfobulbus oralis</name>
    <dbReference type="NCBI Taxonomy" id="1986146"/>
    <lineage>
        <taxon>Bacteria</taxon>
        <taxon>Pseudomonadati</taxon>
        <taxon>Thermodesulfobacteriota</taxon>
        <taxon>Desulfobulbia</taxon>
        <taxon>Desulfobulbales</taxon>
        <taxon>Desulfobulbaceae</taxon>
        <taxon>Desulfobulbus</taxon>
    </lineage>
</organism>
<feature type="coiled-coil region" evidence="1">
    <location>
        <begin position="149"/>
        <end position="183"/>
    </location>
</feature>
<name>A0A2L1GMM3_9BACT</name>
<reference evidence="3 4" key="1">
    <citation type="journal article" date="2018" name="MBio">
        <title>Insights into the evolution of host association through the isolation and characterization of a novel human periodontal pathobiont, Desulfobulbus oralis.</title>
        <authorList>
            <person name="Cross K.L."/>
            <person name="Chirania P."/>
            <person name="Xiong W."/>
            <person name="Beall C.J."/>
            <person name="Elkins J.G."/>
            <person name="Giannone R.J."/>
            <person name="Griffen A.L."/>
            <person name="Guss A.M."/>
            <person name="Hettich R.L."/>
            <person name="Joshi S.S."/>
            <person name="Mokrzan E.M."/>
            <person name="Martin R.K."/>
            <person name="Zhulin I.B."/>
            <person name="Leys E.J."/>
            <person name="Podar M."/>
        </authorList>
    </citation>
    <scope>NUCLEOTIDE SEQUENCE [LARGE SCALE GENOMIC DNA]</scope>
    <source>
        <strain evidence="3 4">ORNL</strain>
    </source>
</reference>